<feature type="transmembrane region" description="Helical" evidence="2">
    <location>
        <begin position="12"/>
        <end position="38"/>
    </location>
</feature>
<evidence type="ECO:0000313" key="4">
    <source>
        <dbReference type="Proteomes" id="UP000189777"/>
    </source>
</evidence>
<evidence type="ECO:0000256" key="2">
    <source>
        <dbReference type="SAM" id="Phobius"/>
    </source>
</evidence>
<keyword evidence="4" id="KW-1185">Reference proteome</keyword>
<dbReference type="STRING" id="526729.SAMN04324258_1304"/>
<evidence type="ECO:0008006" key="5">
    <source>
        <dbReference type="Google" id="ProtNLM"/>
    </source>
</evidence>
<feature type="region of interest" description="Disordered" evidence="1">
    <location>
        <begin position="152"/>
        <end position="232"/>
    </location>
</feature>
<dbReference type="RefSeq" id="WP_322788692.1">
    <property type="nucleotide sequence ID" value="NZ_FUZQ01000002.1"/>
</dbReference>
<keyword evidence="2" id="KW-0812">Transmembrane</keyword>
<keyword evidence="2" id="KW-0472">Membrane</keyword>
<accession>A0A1T5JEM9</accession>
<proteinExistence type="predicted"/>
<sequence length="232" mass="23269">MSSTVTVHPTKGVRGIGLVTVIAGIVMIVAGLGVWVVVSQTLSAEEITVSEDASMFAGQHVAGPFTAYAQAEVINKHALEASDGQTYAQLAQDDPTRDTVMNASFLRASLFTSVVAFGVCALVIGLGIVFILLGSALRKLAGGPQVVVDTPGFTSSGDLSHAAHRADPDEPTSRPNTPAAPPPERPSTRTAPEAPSAGSSTPPSAPPSGPSSTAPENPPAAPPSGGSGSPSA</sequence>
<evidence type="ECO:0000256" key="1">
    <source>
        <dbReference type="SAM" id="MobiDB-lite"/>
    </source>
</evidence>
<name>A0A1T5JEM9_9MICO</name>
<keyword evidence="2" id="KW-1133">Transmembrane helix</keyword>
<feature type="compositionally biased region" description="Low complexity" evidence="1">
    <location>
        <begin position="188"/>
        <end position="202"/>
    </location>
</feature>
<dbReference type="AlphaFoldDB" id="A0A1T5JEM9"/>
<organism evidence="3 4">
    <name type="scientific">Krasilnikoviella flava</name>
    <dbReference type="NCBI Taxonomy" id="526729"/>
    <lineage>
        <taxon>Bacteria</taxon>
        <taxon>Bacillati</taxon>
        <taxon>Actinomycetota</taxon>
        <taxon>Actinomycetes</taxon>
        <taxon>Micrococcales</taxon>
        <taxon>Promicromonosporaceae</taxon>
        <taxon>Krasilnikoviella</taxon>
    </lineage>
</organism>
<dbReference type="EMBL" id="FUZQ01000002">
    <property type="protein sequence ID" value="SKC49794.1"/>
    <property type="molecule type" value="Genomic_DNA"/>
</dbReference>
<evidence type="ECO:0000313" key="3">
    <source>
        <dbReference type="EMBL" id="SKC49794.1"/>
    </source>
</evidence>
<feature type="transmembrane region" description="Helical" evidence="2">
    <location>
        <begin position="110"/>
        <end position="133"/>
    </location>
</feature>
<gene>
    <name evidence="3" type="ORF">SAMN04324258_1304</name>
</gene>
<reference evidence="3 4" key="1">
    <citation type="submission" date="2017-02" db="EMBL/GenBank/DDBJ databases">
        <authorList>
            <person name="Peterson S.W."/>
        </authorList>
    </citation>
    <scope>NUCLEOTIDE SEQUENCE [LARGE SCALE GENOMIC DNA]</scope>
    <source>
        <strain evidence="3 4">DSM 21481</strain>
    </source>
</reference>
<dbReference type="Proteomes" id="UP000189777">
    <property type="component" value="Unassembled WGS sequence"/>
</dbReference>
<protein>
    <recommendedName>
        <fullName evidence="5">Aromatic ring-opening dioxygenase LigA</fullName>
    </recommendedName>
</protein>